<organism evidence="7 8">
    <name type="scientific">Podospora pseudoanserina</name>
    <dbReference type="NCBI Taxonomy" id="2609844"/>
    <lineage>
        <taxon>Eukaryota</taxon>
        <taxon>Fungi</taxon>
        <taxon>Dikarya</taxon>
        <taxon>Ascomycota</taxon>
        <taxon>Pezizomycotina</taxon>
        <taxon>Sordariomycetes</taxon>
        <taxon>Sordariomycetidae</taxon>
        <taxon>Sordariales</taxon>
        <taxon>Podosporaceae</taxon>
        <taxon>Podospora</taxon>
    </lineage>
</organism>
<name>A0ABR0I9Y4_9PEZI</name>
<protein>
    <submittedName>
        <fullName evidence="7">Ubiquitin-conjugating enzyme E2 H</fullName>
        <ecNumber evidence="7">2.3.2.23</ecNumber>
    </submittedName>
</protein>
<keyword evidence="8" id="KW-1185">Reference proteome</keyword>
<feature type="region of interest" description="Disordered" evidence="5">
    <location>
        <begin position="168"/>
        <end position="205"/>
    </location>
</feature>
<dbReference type="RefSeq" id="XP_062800662.1">
    <property type="nucleotide sequence ID" value="XM_062947034.1"/>
</dbReference>
<keyword evidence="2 4" id="KW-0833">Ubl conjugation pathway</keyword>
<evidence type="ECO:0000256" key="5">
    <source>
        <dbReference type="SAM" id="MobiDB-lite"/>
    </source>
</evidence>
<evidence type="ECO:0000256" key="2">
    <source>
        <dbReference type="ARBA" id="ARBA00022786"/>
    </source>
</evidence>
<accession>A0ABR0I9Y4</accession>
<comment type="similarity">
    <text evidence="4">Belongs to the ubiquitin-conjugating enzyme family.</text>
</comment>
<dbReference type="Pfam" id="PF00179">
    <property type="entry name" value="UQ_con"/>
    <property type="match status" value="1"/>
</dbReference>
<dbReference type="EMBL" id="JAFFHC010000004">
    <property type="protein sequence ID" value="KAK4677192.1"/>
    <property type="molecule type" value="Genomic_DNA"/>
</dbReference>
<evidence type="ECO:0000256" key="4">
    <source>
        <dbReference type="RuleBase" id="RU362109"/>
    </source>
</evidence>
<sequence length="205" mass="22878">MRSPWSMIICKSSSTPRRWLQRPDTPHGAMVCKMGTLMTDASGGTIGRSFTCGSRGLLRVCDICGVWKVHVELPDQYPYKSPSIGFVNRIFHPNIDELSGSVCLDVINQTWSPMFDMINIFEVFLPQLLRYPNPTDPLNGEAAALLMREPKSYDIKVKEYVQKYASKEAADDAGAESEDDDDLSSVASFDDDDEEQQPAGKMDDV</sequence>
<feature type="compositionally biased region" description="Acidic residues" evidence="5">
    <location>
        <begin position="171"/>
        <end position="196"/>
    </location>
</feature>
<dbReference type="SMART" id="SM00212">
    <property type="entry name" value="UBCc"/>
    <property type="match status" value="1"/>
</dbReference>
<evidence type="ECO:0000256" key="3">
    <source>
        <dbReference type="PROSITE-ProRule" id="PRU10133"/>
    </source>
</evidence>
<reference evidence="7 8" key="1">
    <citation type="journal article" date="2023" name="bioRxiv">
        <title>High-quality genome assemblies of four members of thePodospora anserinaspecies complex.</title>
        <authorList>
            <person name="Ament-Velasquez S.L."/>
            <person name="Vogan A.A."/>
            <person name="Wallerman O."/>
            <person name="Hartmann F."/>
            <person name="Gautier V."/>
            <person name="Silar P."/>
            <person name="Giraud T."/>
            <person name="Johannesson H."/>
        </authorList>
    </citation>
    <scope>NUCLEOTIDE SEQUENCE [LARGE SCALE GENOMIC DNA]</scope>
    <source>
        <strain evidence="7 8">CBS 124.78</strain>
    </source>
</reference>
<comment type="caution">
    <text evidence="7">The sequence shown here is derived from an EMBL/GenBank/DDBJ whole genome shotgun (WGS) entry which is preliminary data.</text>
</comment>
<keyword evidence="7" id="KW-0012">Acyltransferase</keyword>
<dbReference type="InterPro" id="IPR016135">
    <property type="entry name" value="UBQ-conjugating_enzyme/RWD"/>
</dbReference>
<keyword evidence="1 7" id="KW-0808">Transferase</keyword>
<dbReference type="GeneID" id="87967899"/>
<evidence type="ECO:0000259" key="6">
    <source>
        <dbReference type="PROSITE" id="PS50127"/>
    </source>
</evidence>
<dbReference type="PROSITE" id="PS00183">
    <property type="entry name" value="UBC_1"/>
    <property type="match status" value="1"/>
</dbReference>
<evidence type="ECO:0000256" key="1">
    <source>
        <dbReference type="ARBA" id="ARBA00022679"/>
    </source>
</evidence>
<keyword evidence="4" id="KW-0547">Nucleotide-binding</keyword>
<dbReference type="PROSITE" id="PS50127">
    <property type="entry name" value="UBC_2"/>
    <property type="match status" value="1"/>
</dbReference>
<evidence type="ECO:0000313" key="8">
    <source>
        <dbReference type="Proteomes" id="UP001323617"/>
    </source>
</evidence>
<dbReference type="Proteomes" id="UP001323617">
    <property type="component" value="Unassembled WGS sequence"/>
</dbReference>
<dbReference type="InterPro" id="IPR000608">
    <property type="entry name" value="UBC"/>
</dbReference>
<keyword evidence="4" id="KW-0067">ATP-binding</keyword>
<dbReference type="Gene3D" id="3.10.110.10">
    <property type="entry name" value="Ubiquitin Conjugating Enzyme"/>
    <property type="match status" value="1"/>
</dbReference>
<evidence type="ECO:0000313" key="7">
    <source>
        <dbReference type="EMBL" id="KAK4677192.1"/>
    </source>
</evidence>
<feature type="active site" description="Glycyl thioester intermediate" evidence="3">
    <location>
        <position position="103"/>
    </location>
</feature>
<dbReference type="CDD" id="cd23797">
    <property type="entry name" value="UBCc_UBE2H"/>
    <property type="match status" value="1"/>
</dbReference>
<feature type="domain" description="UBC core" evidence="6">
    <location>
        <begin position="8"/>
        <end position="166"/>
    </location>
</feature>
<proteinExistence type="inferred from homology"/>
<dbReference type="PANTHER" id="PTHR24068">
    <property type="entry name" value="UBIQUITIN-CONJUGATING ENZYME E2"/>
    <property type="match status" value="1"/>
</dbReference>
<gene>
    <name evidence="7" type="primary">ubc8</name>
    <name evidence="7" type="ORF">QC764_407440</name>
</gene>
<dbReference type="InterPro" id="IPR023313">
    <property type="entry name" value="UBQ-conjugating_AS"/>
</dbReference>
<dbReference type="EC" id="2.3.2.23" evidence="7"/>
<dbReference type="GO" id="GO:0061631">
    <property type="term" value="F:ubiquitin conjugating enzyme activity"/>
    <property type="evidence" value="ECO:0007669"/>
    <property type="project" value="UniProtKB-EC"/>
</dbReference>
<dbReference type="SUPFAM" id="SSF54495">
    <property type="entry name" value="UBC-like"/>
    <property type="match status" value="1"/>
</dbReference>